<dbReference type="InterPro" id="IPR006569">
    <property type="entry name" value="CID_dom"/>
</dbReference>
<feature type="region of interest" description="Disordered" evidence="3">
    <location>
        <begin position="161"/>
        <end position="249"/>
    </location>
</feature>
<evidence type="ECO:0000256" key="2">
    <source>
        <dbReference type="SAM" id="Coils"/>
    </source>
</evidence>
<feature type="domain" description="CID" evidence="4">
    <location>
        <begin position="263"/>
        <end position="432"/>
    </location>
</feature>
<dbReference type="Gene3D" id="6.10.250.2560">
    <property type="match status" value="1"/>
</dbReference>
<organism evidence="5 6">
    <name type="scientific">Mugilogobius chulae</name>
    <name type="common">yellowstripe goby</name>
    <dbReference type="NCBI Taxonomy" id="88201"/>
    <lineage>
        <taxon>Eukaryota</taxon>
        <taxon>Metazoa</taxon>
        <taxon>Chordata</taxon>
        <taxon>Craniata</taxon>
        <taxon>Vertebrata</taxon>
        <taxon>Euteleostomi</taxon>
        <taxon>Actinopterygii</taxon>
        <taxon>Neopterygii</taxon>
        <taxon>Teleostei</taxon>
        <taxon>Neoteleostei</taxon>
        <taxon>Acanthomorphata</taxon>
        <taxon>Gobiaria</taxon>
        <taxon>Gobiiformes</taxon>
        <taxon>Gobioidei</taxon>
        <taxon>Gobiidae</taxon>
        <taxon>Gobionellinae</taxon>
        <taxon>Mugilogobius</taxon>
    </lineage>
</organism>
<dbReference type="SMART" id="SM00582">
    <property type="entry name" value="RPR"/>
    <property type="match status" value="1"/>
</dbReference>
<proteinExistence type="inferred from homology"/>
<dbReference type="EMBL" id="JBBPFD010000668">
    <property type="protein sequence ID" value="KAK7877871.1"/>
    <property type="molecule type" value="Genomic_DNA"/>
</dbReference>
<dbReference type="SUPFAM" id="SSF48464">
    <property type="entry name" value="ENTH/VHS domain"/>
    <property type="match status" value="1"/>
</dbReference>
<dbReference type="Gene3D" id="1.25.40.90">
    <property type="match status" value="1"/>
</dbReference>
<dbReference type="Proteomes" id="UP001460270">
    <property type="component" value="Unassembled WGS sequence"/>
</dbReference>
<feature type="coiled-coil region" evidence="2">
    <location>
        <begin position="23"/>
        <end position="50"/>
    </location>
</feature>
<feature type="coiled-coil region" evidence="2">
    <location>
        <begin position="502"/>
        <end position="536"/>
    </location>
</feature>
<evidence type="ECO:0000256" key="1">
    <source>
        <dbReference type="ARBA" id="ARBA00034310"/>
    </source>
</evidence>
<dbReference type="PANTHER" id="PTHR12460">
    <property type="entry name" value="CYCLIN-DEPENDENT KINASE INHIBITOR-RELATED PROTEIN"/>
    <property type="match status" value="1"/>
</dbReference>
<comment type="similarity">
    <text evidence="1">Belongs to the UPF0400 (RTT103) family.</text>
</comment>
<dbReference type="GO" id="GO:0031124">
    <property type="term" value="P:mRNA 3'-end processing"/>
    <property type="evidence" value="ECO:0007669"/>
    <property type="project" value="TreeGrafter"/>
</dbReference>
<dbReference type="Pfam" id="PF04818">
    <property type="entry name" value="CID"/>
    <property type="match status" value="1"/>
</dbReference>
<name>A0AAW0MM99_9GOBI</name>
<gene>
    <name evidence="5" type="ORF">WMY93_031477</name>
</gene>
<dbReference type="AlphaFoldDB" id="A0AAW0MM99"/>
<dbReference type="GO" id="GO:0000993">
    <property type="term" value="F:RNA polymerase II complex binding"/>
    <property type="evidence" value="ECO:0007669"/>
    <property type="project" value="TreeGrafter"/>
</dbReference>
<comment type="caution">
    <text evidence="5">The sequence shown here is derived from an EMBL/GenBank/DDBJ whole genome shotgun (WGS) entry which is preliminary data.</text>
</comment>
<dbReference type="InterPro" id="IPR008942">
    <property type="entry name" value="ENTH_VHS"/>
</dbReference>
<protein>
    <recommendedName>
        <fullName evidence="4">CID domain-containing protein</fullName>
    </recommendedName>
</protein>
<accession>A0AAW0MM99</accession>
<evidence type="ECO:0000259" key="4">
    <source>
        <dbReference type="PROSITE" id="PS51391"/>
    </source>
</evidence>
<evidence type="ECO:0000313" key="6">
    <source>
        <dbReference type="Proteomes" id="UP001460270"/>
    </source>
</evidence>
<evidence type="ECO:0000256" key="3">
    <source>
        <dbReference type="SAM" id="MobiDB-lite"/>
    </source>
</evidence>
<feature type="compositionally biased region" description="Basic and acidic residues" evidence="3">
    <location>
        <begin position="166"/>
        <end position="187"/>
    </location>
</feature>
<sequence>MSKIQLLRALVNERLNVAAEEIFALFERVIAEYEEELRRSKAEIHKKHDVLQSALNPRVLLHRLQTDQTSSLCPDVGLDQIITQIKEEPEEVGQEEQLQVHIPELSVCVKTEELLLLPSQTVIKEEAQAEEISSHFHTDTEELTEHSSDYDEDFPKAAQSLLFPKHKSDTEDPTDRDHSSDCDEDCPRVQIEFEEEDNDSDSNNIQINDTSTASPLSGHLFPKDTSAPETSAAVNHDPRTAEGAEKKKHQCSVFLGDPDRRSMASFSETALEKKLSELSSSQQSVQTLSLWIIHHRKHSGTIVKVWHRELKKAKSGRKLTFLYLANDVIQNSKKKGPEFTKDFETVLVDACSHVARADFIQQLKLAIEDSNSPKPIEEKKPVKRAYQKIQEEEEDEDDDYRSHLSPRNTDSTAAQLTEELVKALQDLENAASGDAAVRQKIASLPQEVQDVSLLEKITDKEAADQLSKTVDEACLLLAEYNGRLAAELEDRRQLARMLTEYIQSQKEALSERERKLEDYKQKLARVTQVRKELKSHIQSLPDLSLLPNVTGGLAPLPSAGTCSPPTEGEPPGQTHKNTNYCSFPPLPRGQTPEGKALRDFC</sequence>
<feature type="compositionally biased region" description="Low complexity" evidence="3">
    <location>
        <begin position="201"/>
        <end position="211"/>
    </location>
</feature>
<dbReference type="InterPro" id="IPR032337">
    <property type="entry name" value="RPRD1A/B_C"/>
</dbReference>
<evidence type="ECO:0000313" key="5">
    <source>
        <dbReference type="EMBL" id="KAK7877871.1"/>
    </source>
</evidence>
<dbReference type="PANTHER" id="PTHR12460:SF3">
    <property type="entry name" value="REGULATION OF NUCLEAR PRE-MRNA DOMAIN-CONTAINING PROTEIN 1B"/>
    <property type="match status" value="1"/>
</dbReference>
<feature type="compositionally biased region" description="Basic and acidic residues" evidence="3">
    <location>
        <begin position="236"/>
        <end position="245"/>
    </location>
</feature>
<feature type="region of interest" description="Disordered" evidence="3">
    <location>
        <begin position="556"/>
        <end position="601"/>
    </location>
</feature>
<reference evidence="6" key="1">
    <citation type="submission" date="2024-04" db="EMBL/GenBank/DDBJ databases">
        <title>Salinicola lusitanus LLJ914,a marine bacterium isolated from the Okinawa Trough.</title>
        <authorList>
            <person name="Li J."/>
        </authorList>
    </citation>
    <scope>NUCLEOTIDE SEQUENCE [LARGE SCALE GENOMIC DNA]</scope>
</reference>
<dbReference type="Pfam" id="PF16566">
    <property type="entry name" value="CREPT"/>
    <property type="match status" value="1"/>
</dbReference>
<feature type="region of interest" description="Disordered" evidence="3">
    <location>
        <begin position="390"/>
        <end position="412"/>
    </location>
</feature>
<feature type="region of interest" description="Disordered" evidence="3">
    <location>
        <begin position="129"/>
        <end position="149"/>
    </location>
</feature>
<dbReference type="PROSITE" id="PS51391">
    <property type="entry name" value="CID"/>
    <property type="match status" value="1"/>
</dbReference>
<keyword evidence="2" id="KW-0175">Coiled coil</keyword>
<keyword evidence="6" id="KW-1185">Reference proteome</keyword>